<keyword evidence="4" id="KW-1185">Reference proteome</keyword>
<dbReference type="AlphaFoldDB" id="A0AA97LW50"/>
<dbReference type="Gene3D" id="3.30.565.10">
    <property type="entry name" value="Histidine kinase-like ATPase, C-terminal domain"/>
    <property type="match status" value="1"/>
</dbReference>
<dbReference type="PANTHER" id="PTHR35526:SF3">
    <property type="entry name" value="ANTI-SIGMA-F FACTOR RSBW"/>
    <property type="match status" value="1"/>
</dbReference>
<dbReference type="InterPro" id="IPR003594">
    <property type="entry name" value="HATPase_dom"/>
</dbReference>
<dbReference type="RefSeq" id="WP_068689987.1">
    <property type="nucleotide sequence ID" value="NZ_CP063196.1"/>
</dbReference>
<keyword evidence="1" id="KW-0723">Serine/threonine-protein kinase</keyword>
<accession>A0AA97LW50</accession>
<dbReference type="GO" id="GO:0005524">
    <property type="term" value="F:ATP binding"/>
    <property type="evidence" value="ECO:0007669"/>
    <property type="project" value="UniProtKB-KW"/>
</dbReference>
<name>A0AA97LW50_9ACTN</name>
<keyword evidence="3" id="KW-0067">ATP-binding</keyword>
<sequence>MDERFLVALPRAAYTVPVLRNFLGSTLRVHGVCPECRRDILTAASEACANVVDHGEPAPDYQVSVHIERTFCTLRITHTGRHFTPAVAPPRPAPESESGRGVFLMHSLMDEVVFDVASNGRTTVHMSKRLCLLPSAGRSLAATAAGG</sequence>
<dbReference type="InterPro" id="IPR036890">
    <property type="entry name" value="HATPase_C_sf"/>
</dbReference>
<evidence type="ECO:0000259" key="2">
    <source>
        <dbReference type="Pfam" id="PF13581"/>
    </source>
</evidence>
<organism evidence="3 4">
    <name type="scientific">Thermobifida halotolerans</name>
    <dbReference type="NCBI Taxonomy" id="483545"/>
    <lineage>
        <taxon>Bacteria</taxon>
        <taxon>Bacillati</taxon>
        <taxon>Actinomycetota</taxon>
        <taxon>Actinomycetes</taxon>
        <taxon>Streptosporangiales</taxon>
        <taxon>Nocardiopsidaceae</taxon>
        <taxon>Thermobifida</taxon>
    </lineage>
</organism>
<proteinExistence type="predicted"/>
<feature type="domain" description="Histidine kinase/HSP90-like ATPase" evidence="2">
    <location>
        <begin position="15"/>
        <end position="128"/>
    </location>
</feature>
<keyword evidence="1" id="KW-0808">Transferase</keyword>
<evidence type="ECO:0000256" key="1">
    <source>
        <dbReference type="ARBA" id="ARBA00022527"/>
    </source>
</evidence>
<dbReference type="Proteomes" id="UP000265719">
    <property type="component" value="Chromosome"/>
</dbReference>
<dbReference type="InterPro" id="IPR050267">
    <property type="entry name" value="Anti-sigma-factor_SerPK"/>
</dbReference>
<evidence type="ECO:0000313" key="4">
    <source>
        <dbReference type="Proteomes" id="UP000265719"/>
    </source>
</evidence>
<dbReference type="GO" id="GO:0004674">
    <property type="term" value="F:protein serine/threonine kinase activity"/>
    <property type="evidence" value="ECO:0007669"/>
    <property type="project" value="UniProtKB-KW"/>
</dbReference>
<protein>
    <submittedName>
        <fullName evidence="3">ATP-binding protein</fullName>
    </submittedName>
</protein>
<dbReference type="CDD" id="cd16936">
    <property type="entry name" value="HATPase_RsbW-like"/>
    <property type="match status" value="1"/>
</dbReference>
<reference evidence="3" key="1">
    <citation type="submission" date="2020-10" db="EMBL/GenBank/DDBJ databases">
        <title>De novo genome project of the cellulose decomposer Thermobifida halotolerans type strain.</title>
        <authorList>
            <person name="Nagy I."/>
            <person name="Horvath B."/>
            <person name="Kukolya J."/>
            <person name="Nagy I."/>
            <person name="Orsini M."/>
        </authorList>
    </citation>
    <scope>NUCLEOTIDE SEQUENCE</scope>
    <source>
        <strain evidence="3">DSM 44931</strain>
    </source>
</reference>
<dbReference type="SUPFAM" id="SSF55874">
    <property type="entry name" value="ATPase domain of HSP90 chaperone/DNA topoisomerase II/histidine kinase"/>
    <property type="match status" value="1"/>
</dbReference>
<keyword evidence="3" id="KW-0547">Nucleotide-binding</keyword>
<dbReference type="PANTHER" id="PTHR35526">
    <property type="entry name" value="ANTI-SIGMA-F FACTOR RSBW-RELATED"/>
    <property type="match status" value="1"/>
</dbReference>
<gene>
    <name evidence="3" type="ORF">NI17_021255</name>
</gene>
<evidence type="ECO:0000313" key="3">
    <source>
        <dbReference type="EMBL" id="UOE19242.1"/>
    </source>
</evidence>
<dbReference type="EMBL" id="CP063196">
    <property type="protein sequence ID" value="UOE19242.1"/>
    <property type="molecule type" value="Genomic_DNA"/>
</dbReference>
<dbReference type="Pfam" id="PF13581">
    <property type="entry name" value="HATPase_c_2"/>
    <property type="match status" value="1"/>
</dbReference>
<keyword evidence="1" id="KW-0418">Kinase</keyword>
<dbReference type="KEGG" id="thao:NI17_021255"/>